<comment type="catalytic activity">
    <reaction evidence="16">
        <text>L-threonyl-[protein] + ATP = O-phospho-L-threonyl-[protein] + ADP + H(+)</text>
        <dbReference type="Rhea" id="RHEA:46608"/>
        <dbReference type="Rhea" id="RHEA-COMP:11060"/>
        <dbReference type="Rhea" id="RHEA-COMP:11605"/>
        <dbReference type="ChEBI" id="CHEBI:15378"/>
        <dbReference type="ChEBI" id="CHEBI:30013"/>
        <dbReference type="ChEBI" id="CHEBI:30616"/>
        <dbReference type="ChEBI" id="CHEBI:61977"/>
        <dbReference type="ChEBI" id="CHEBI:456216"/>
        <dbReference type="EC" id="2.7.11.1"/>
    </reaction>
</comment>
<feature type="binding site" evidence="18">
    <location>
        <position position="596"/>
    </location>
    <ligand>
        <name>ATP</name>
        <dbReference type="ChEBI" id="CHEBI:30616"/>
    </ligand>
</feature>
<protein>
    <recommendedName>
        <fullName evidence="2">non-specific serine/threonine protein kinase</fullName>
        <ecNumber evidence="2">2.7.11.1</ecNumber>
    </recommendedName>
</protein>
<dbReference type="PROSITE" id="PS51450">
    <property type="entry name" value="LRR"/>
    <property type="match status" value="1"/>
</dbReference>
<dbReference type="GO" id="GO:0005524">
    <property type="term" value="F:ATP binding"/>
    <property type="evidence" value="ECO:0007669"/>
    <property type="project" value="UniProtKB-UniRule"/>
</dbReference>
<dbReference type="GO" id="GO:0016020">
    <property type="term" value="C:membrane"/>
    <property type="evidence" value="ECO:0007669"/>
    <property type="project" value="UniProtKB-SubCell"/>
</dbReference>
<dbReference type="SUPFAM" id="SSF52058">
    <property type="entry name" value="L domain-like"/>
    <property type="match status" value="1"/>
</dbReference>
<feature type="signal peptide" evidence="20">
    <location>
        <begin position="1"/>
        <end position="18"/>
    </location>
</feature>
<keyword evidence="12 18" id="KW-0067">ATP-binding</keyword>
<keyword evidence="15" id="KW-0675">Receptor</keyword>
<keyword evidence="8 20" id="KW-0732">Signal</keyword>
<feature type="transmembrane region" description="Helical" evidence="19">
    <location>
        <begin position="512"/>
        <end position="535"/>
    </location>
</feature>
<evidence type="ECO:0000313" key="22">
    <source>
        <dbReference type="Proteomes" id="UP000515151"/>
    </source>
</evidence>
<dbReference type="FunFam" id="3.80.10.10:FF:000129">
    <property type="entry name" value="Leucine-rich repeat receptor-like kinase"/>
    <property type="match status" value="1"/>
</dbReference>
<keyword evidence="7 19" id="KW-0812">Transmembrane</keyword>
<evidence type="ECO:0000256" key="5">
    <source>
        <dbReference type="ARBA" id="ARBA00022614"/>
    </source>
</evidence>
<dbReference type="SMART" id="SM00220">
    <property type="entry name" value="S_TKc"/>
    <property type="match status" value="1"/>
</dbReference>
<evidence type="ECO:0000256" key="8">
    <source>
        <dbReference type="ARBA" id="ARBA00022729"/>
    </source>
</evidence>
<evidence type="ECO:0000256" key="12">
    <source>
        <dbReference type="ARBA" id="ARBA00022840"/>
    </source>
</evidence>
<evidence type="ECO:0000256" key="1">
    <source>
        <dbReference type="ARBA" id="ARBA00004167"/>
    </source>
</evidence>
<proteinExistence type="predicted"/>
<dbReference type="RefSeq" id="XP_031384831.1">
    <property type="nucleotide sequence ID" value="XM_031528971.1"/>
</dbReference>
<evidence type="ECO:0000256" key="15">
    <source>
        <dbReference type="ARBA" id="ARBA00023170"/>
    </source>
</evidence>
<feature type="chain" id="PRO_5027625590" description="non-specific serine/threonine protein kinase" evidence="20">
    <location>
        <begin position="19"/>
        <end position="882"/>
    </location>
</feature>
<dbReference type="PANTHER" id="PTHR45631:SF206">
    <property type="entry name" value="PROTEIN KINASE DOMAIN-CONTAINING PROTEIN"/>
    <property type="match status" value="1"/>
</dbReference>
<dbReference type="GeneID" id="116198744"/>
<dbReference type="AlphaFoldDB" id="A0A6P8CTW1"/>
<dbReference type="InterPro" id="IPR024788">
    <property type="entry name" value="Malectin-like_Carb-bd_dom"/>
</dbReference>
<dbReference type="Gene3D" id="1.10.510.10">
    <property type="entry name" value="Transferase(Phosphotransferase) domain 1"/>
    <property type="match status" value="1"/>
</dbReference>
<keyword evidence="10 18" id="KW-0547">Nucleotide-binding</keyword>
<dbReference type="FunFam" id="3.30.200.20:FF:000394">
    <property type="entry name" value="Leucine-rich repeat receptor-like protein kinase"/>
    <property type="match status" value="1"/>
</dbReference>
<keyword evidence="13 19" id="KW-1133">Transmembrane helix</keyword>
<evidence type="ECO:0000256" key="9">
    <source>
        <dbReference type="ARBA" id="ARBA00022737"/>
    </source>
</evidence>
<dbReference type="Gene3D" id="3.30.200.20">
    <property type="entry name" value="Phosphorylase Kinase, domain 1"/>
    <property type="match status" value="1"/>
</dbReference>
<reference evidence="22" key="1">
    <citation type="journal article" date="2020" name="Plant Biotechnol. J.">
        <title>The pomegranate (Punica granatum L.) draft genome dissects genetic divergence between soft- and hard-seeded cultivars.</title>
        <authorList>
            <person name="Luo X."/>
            <person name="Li H."/>
            <person name="Wu Z."/>
            <person name="Yao W."/>
            <person name="Zhao P."/>
            <person name="Cao D."/>
            <person name="Yu H."/>
            <person name="Li K."/>
            <person name="Poudel K."/>
            <person name="Zhao D."/>
            <person name="Zhang F."/>
            <person name="Xia X."/>
            <person name="Chen L."/>
            <person name="Wang Q."/>
            <person name="Jing D."/>
            <person name="Cao S."/>
        </authorList>
    </citation>
    <scope>NUCLEOTIDE SEQUENCE [LARGE SCALE GENOMIC DNA]</scope>
    <source>
        <strain evidence="22">cv. Tunisia</strain>
    </source>
</reference>
<evidence type="ECO:0000256" key="11">
    <source>
        <dbReference type="ARBA" id="ARBA00022777"/>
    </source>
</evidence>
<dbReference type="PANTHER" id="PTHR45631">
    <property type="entry name" value="OS07G0107800 PROTEIN-RELATED"/>
    <property type="match status" value="1"/>
</dbReference>
<dbReference type="InterPro" id="IPR001245">
    <property type="entry name" value="Ser-Thr/Tyr_kinase_cat_dom"/>
</dbReference>
<keyword evidence="9" id="KW-0677">Repeat</keyword>
<dbReference type="GO" id="GO:0004674">
    <property type="term" value="F:protein serine/threonine kinase activity"/>
    <property type="evidence" value="ECO:0007669"/>
    <property type="project" value="UniProtKB-KW"/>
</dbReference>
<keyword evidence="5" id="KW-0433">Leucine-rich repeat</keyword>
<dbReference type="PROSITE" id="PS50011">
    <property type="entry name" value="PROTEIN_KINASE_DOM"/>
    <property type="match status" value="1"/>
</dbReference>
<keyword evidence="4" id="KW-0597">Phosphoprotein</keyword>
<dbReference type="Pfam" id="PF07714">
    <property type="entry name" value="PK_Tyr_Ser-Thr"/>
    <property type="match status" value="1"/>
</dbReference>
<evidence type="ECO:0000256" key="6">
    <source>
        <dbReference type="ARBA" id="ARBA00022679"/>
    </source>
</evidence>
<evidence type="ECO:0000256" key="3">
    <source>
        <dbReference type="ARBA" id="ARBA00022527"/>
    </source>
</evidence>
<dbReference type="CDD" id="cd14066">
    <property type="entry name" value="STKc_IRAK"/>
    <property type="match status" value="1"/>
</dbReference>
<name>A0A6P8CTW1_PUNGR</name>
<evidence type="ECO:0000313" key="23">
    <source>
        <dbReference type="RefSeq" id="XP_031384831.1"/>
    </source>
</evidence>
<evidence type="ECO:0000256" key="17">
    <source>
        <dbReference type="ARBA" id="ARBA00048679"/>
    </source>
</evidence>
<sequence>MERMGSVWFLLELAMCSAMVGMLVSVHGQDQNPAGFISIDCGAPNDYPDNRLRIHYKTDEEFIDSGKNAQISTDVIYDYKQSQSKNLRFFPTGSRNCYTLRPDQGKGNTYLIRASFYYGNYDNRNKTPAFDLHIGTDYWITVNSSDYHYKEIIHVPTTDTIQVCLINTGNGSPFISSLELRLVDSSIYQLSNLTSLSNAWRYDIGSSSDTTYRHPQDVYDRMWSGNSYDYVTINSTSTTGLSNNNDAYKVPAEVLKTAQKATDVNPYIYVSWSSNSTDEWCFYFHFAEIERLPTGQRREFTISVSDRLMDTVTLEYLKPVTVASQIVTGPKINFSIDATQQSGQHLPILNAIEIFTIVKHLNVPTAMDDITAINDIKKAYSINGSSWQGDPCVPADFIWKGLECSHDNPPRIVSLNLSSIPLRREVVSSISNLLALVSLDLSGSQLTGPVPEFLAKLPNLKFLNLSGNKLNGSIPESLQKKVDDQILQLRMEGNPDLCKKGLCKPKKKGKSILFTVIASASGSIVAMLMALAIVWRIKTTKRKGAQTTQPIKSKYRPFMYSEVLKITDNFKNVIGEGGFGKVYLGALASDTKVAIKLLSRTSKQGCKEFQAEAQLLMIVHHRNLVSLVGYCDDSEHMALIYEFMANGNLRKQLSNQSRGTHILTWRERLRIAIDVAQGLDYLHNGCKPPIVHRDLKTTNILLNESLQAKIADFGLSKAFAADNDTYISTQPAGTPGYLDPEFHSSGNLNRKSDVYSFGVILLELITGYPAVIKNADETMHVLHWVTPIVQRGDIQSIVDSQLDGEFNVNSAWKLLEVAMQCASTTAIQRPDISRVLAELKECWDIEMGLERSQRMGSSKIRSANSFEMTSTEIECDSLPDAR</sequence>
<dbReference type="InterPro" id="IPR017441">
    <property type="entry name" value="Protein_kinase_ATP_BS"/>
</dbReference>
<dbReference type="FunFam" id="1.10.510.10:FF:000146">
    <property type="entry name" value="LRR receptor-like serine/threonine-protein kinase IOS1"/>
    <property type="match status" value="1"/>
</dbReference>
<dbReference type="Pfam" id="PF00560">
    <property type="entry name" value="LRR_1"/>
    <property type="match status" value="2"/>
</dbReference>
<dbReference type="PROSITE" id="PS00107">
    <property type="entry name" value="PROTEIN_KINASE_ATP"/>
    <property type="match status" value="1"/>
</dbReference>
<evidence type="ECO:0000259" key="21">
    <source>
        <dbReference type="PROSITE" id="PS50011"/>
    </source>
</evidence>
<dbReference type="SUPFAM" id="SSF56112">
    <property type="entry name" value="Protein kinase-like (PK-like)"/>
    <property type="match status" value="1"/>
</dbReference>
<dbReference type="InterPro" id="IPR032675">
    <property type="entry name" value="LRR_dom_sf"/>
</dbReference>
<comment type="subcellular location">
    <subcellularLocation>
        <location evidence="1">Membrane</location>
        <topology evidence="1">Single-pass membrane protein</topology>
    </subcellularLocation>
</comment>
<dbReference type="InterPro" id="IPR001611">
    <property type="entry name" value="Leu-rich_rpt"/>
</dbReference>
<evidence type="ECO:0000256" key="20">
    <source>
        <dbReference type="SAM" id="SignalP"/>
    </source>
</evidence>
<gene>
    <name evidence="23" type="primary">LOC116198744</name>
</gene>
<dbReference type="EC" id="2.7.11.1" evidence="2"/>
<dbReference type="InterPro" id="IPR011009">
    <property type="entry name" value="Kinase-like_dom_sf"/>
</dbReference>
<dbReference type="InterPro" id="IPR000719">
    <property type="entry name" value="Prot_kinase_dom"/>
</dbReference>
<dbReference type="PROSITE" id="PS00108">
    <property type="entry name" value="PROTEIN_KINASE_ST"/>
    <property type="match status" value="1"/>
</dbReference>
<dbReference type="Gene3D" id="3.80.10.10">
    <property type="entry name" value="Ribonuclease Inhibitor"/>
    <property type="match status" value="1"/>
</dbReference>
<evidence type="ECO:0000256" key="19">
    <source>
        <dbReference type="SAM" id="Phobius"/>
    </source>
</evidence>
<evidence type="ECO:0000256" key="13">
    <source>
        <dbReference type="ARBA" id="ARBA00022989"/>
    </source>
</evidence>
<feature type="domain" description="Protein kinase" evidence="21">
    <location>
        <begin position="568"/>
        <end position="847"/>
    </location>
</feature>
<evidence type="ECO:0000256" key="10">
    <source>
        <dbReference type="ARBA" id="ARBA00022741"/>
    </source>
</evidence>
<keyword evidence="3" id="KW-0723">Serine/threonine-protein kinase</keyword>
<keyword evidence="22" id="KW-1185">Reference proteome</keyword>
<evidence type="ECO:0000256" key="14">
    <source>
        <dbReference type="ARBA" id="ARBA00023136"/>
    </source>
</evidence>
<accession>A0A6P8CTW1</accession>
<evidence type="ECO:0000256" key="2">
    <source>
        <dbReference type="ARBA" id="ARBA00012513"/>
    </source>
</evidence>
<keyword evidence="6" id="KW-0808">Transferase</keyword>
<evidence type="ECO:0000256" key="4">
    <source>
        <dbReference type="ARBA" id="ARBA00022553"/>
    </source>
</evidence>
<comment type="catalytic activity">
    <reaction evidence="17">
        <text>L-seryl-[protein] + ATP = O-phospho-L-seryl-[protein] + ADP + H(+)</text>
        <dbReference type="Rhea" id="RHEA:17989"/>
        <dbReference type="Rhea" id="RHEA-COMP:9863"/>
        <dbReference type="Rhea" id="RHEA-COMP:11604"/>
        <dbReference type="ChEBI" id="CHEBI:15378"/>
        <dbReference type="ChEBI" id="CHEBI:29999"/>
        <dbReference type="ChEBI" id="CHEBI:30616"/>
        <dbReference type="ChEBI" id="CHEBI:83421"/>
        <dbReference type="ChEBI" id="CHEBI:456216"/>
        <dbReference type="EC" id="2.7.11.1"/>
    </reaction>
</comment>
<keyword evidence="11" id="KW-0418">Kinase</keyword>
<evidence type="ECO:0000256" key="18">
    <source>
        <dbReference type="PROSITE-ProRule" id="PRU10141"/>
    </source>
</evidence>
<evidence type="ECO:0000256" key="16">
    <source>
        <dbReference type="ARBA" id="ARBA00047899"/>
    </source>
</evidence>
<dbReference type="OrthoDB" id="2017114at2759"/>
<keyword evidence="14 19" id="KW-0472">Membrane</keyword>
<organism evidence="22 23">
    <name type="scientific">Punica granatum</name>
    <name type="common">Pomegranate</name>
    <dbReference type="NCBI Taxonomy" id="22663"/>
    <lineage>
        <taxon>Eukaryota</taxon>
        <taxon>Viridiplantae</taxon>
        <taxon>Streptophyta</taxon>
        <taxon>Embryophyta</taxon>
        <taxon>Tracheophyta</taxon>
        <taxon>Spermatophyta</taxon>
        <taxon>Magnoliopsida</taxon>
        <taxon>eudicotyledons</taxon>
        <taxon>Gunneridae</taxon>
        <taxon>Pentapetalae</taxon>
        <taxon>rosids</taxon>
        <taxon>malvids</taxon>
        <taxon>Myrtales</taxon>
        <taxon>Lythraceae</taxon>
        <taxon>Punica</taxon>
    </lineage>
</organism>
<dbReference type="Proteomes" id="UP000515151">
    <property type="component" value="Chromosome 3"/>
</dbReference>
<reference evidence="23" key="2">
    <citation type="submission" date="2025-08" db="UniProtKB">
        <authorList>
            <consortium name="RefSeq"/>
        </authorList>
    </citation>
    <scope>IDENTIFICATION</scope>
    <source>
        <tissue evidence="23">Leaf</tissue>
    </source>
</reference>
<dbReference type="Pfam" id="PF12819">
    <property type="entry name" value="Malectin_like"/>
    <property type="match status" value="1"/>
</dbReference>
<dbReference type="InterPro" id="IPR008271">
    <property type="entry name" value="Ser/Thr_kinase_AS"/>
</dbReference>
<evidence type="ECO:0000256" key="7">
    <source>
        <dbReference type="ARBA" id="ARBA00022692"/>
    </source>
</evidence>